<dbReference type="InterPro" id="IPR006747">
    <property type="entry name" value="DUF599"/>
</dbReference>
<protein>
    <submittedName>
        <fullName evidence="2">DUF599 domain-containing protein</fullName>
    </submittedName>
</protein>
<evidence type="ECO:0000256" key="1">
    <source>
        <dbReference type="SAM" id="Phobius"/>
    </source>
</evidence>
<name>A0AAU8AIL0_9RHOB</name>
<dbReference type="EMBL" id="CP123384">
    <property type="protein sequence ID" value="XCC94560.1"/>
    <property type="molecule type" value="Genomic_DNA"/>
</dbReference>
<proteinExistence type="predicted"/>
<evidence type="ECO:0000313" key="2">
    <source>
        <dbReference type="EMBL" id="XCC94560.1"/>
    </source>
</evidence>
<keyword evidence="1" id="KW-0472">Membrane</keyword>
<feature type="transmembrane region" description="Helical" evidence="1">
    <location>
        <begin position="12"/>
        <end position="34"/>
    </location>
</feature>
<dbReference type="RefSeq" id="WP_353473383.1">
    <property type="nucleotide sequence ID" value="NZ_CP123384.1"/>
</dbReference>
<feature type="transmembrane region" description="Helical" evidence="1">
    <location>
        <begin position="189"/>
        <end position="217"/>
    </location>
</feature>
<dbReference type="AlphaFoldDB" id="A0AAU8AIL0"/>
<feature type="transmembrane region" description="Helical" evidence="1">
    <location>
        <begin position="118"/>
        <end position="137"/>
    </location>
</feature>
<gene>
    <name evidence="2" type="ORF">PVT71_04895</name>
</gene>
<feature type="transmembrane region" description="Helical" evidence="1">
    <location>
        <begin position="79"/>
        <end position="98"/>
    </location>
</feature>
<keyword evidence="1" id="KW-1133">Transmembrane helix</keyword>
<sequence length="235" mass="25834">MALPSLDPFFYFAPLDLAGVVLLVVSWLGSSWLIEHPPARRPSVSVLMARYRRQWMKHFVTRQPRIFDSNIVGSLRQSTAFFASTSMIAIGGIFALLGNPDRVRGVAEDLSAGGDAPTIVWEAKLLLILAFAANAFLKFVWSNRLFGYCSVMMGAVPNDESTIAYSRAAKAAEINILAARSYNRGLRSVYYGIGSTAWLLGSIPLLIAVVITLSVILRREFTSQSREVLLASEDT</sequence>
<dbReference type="Pfam" id="PF04654">
    <property type="entry name" value="DUF599"/>
    <property type="match status" value="1"/>
</dbReference>
<keyword evidence="1" id="KW-0812">Transmembrane</keyword>
<reference evidence="2" key="1">
    <citation type="submission" date="2023-02" db="EMBL/GenBank/DDBJ databases">
        <title>Description and genomic characterization of Salipiger bruguierae sp. nov., isolated from the sediment of mangrove plant Bruguiera sexangula.</title>
        <authorList>
            <person name="Long M."/>
        </authorList>
    </citation>
    <scope>NUCLEOTIDE SEQUENCE</scope>
    <source>
        <strain evidence="2">H15</strain>
    </source>
</reference>
<accession>A0AAU8AIL0</accession>
<organism evidence="2">
    <name type="scientific">Alloyangia sp. H15</name>
    <dbReference type="NCBI Taxonomy" id="3029062"/>
    <lineage>
        <taxon>Bacteria</taxon>
        <taxon>Pseudomonadati</taxon>
        <taxon>Pseudomonadota</taxon>
        <taxon>Alphaproteobacteria</taxon>
        <taxon>Rhodobacterales</taxon>
        <taxon>Roseobacteraceae</taxon>
        <taxon>Alloyangia</taxon>
    </lineage>
</organism>